<dbReference type="Proteomes" id="UP000286678">
    <property type="component" value="Unassembled WGS sequence"/>
</dbReference>
<evidence type="ECO:0000256" key="1">
    <source>
        <dbReference type="SAM" id="Phobius"/>
    </source>
</evidence>
<evidence type="ECO:0000313" key="2">
    <source>
        <dbReference type="EMBL" id="RUO46846.1"/>
    </source>
</evidence>
<organism evidence="2 3">
    <name type="scientific">Pseudidiomarina aquimaris</name>
    <dbReference type="NCBI Taxonomy" id="641841"/>
    <lineage>
        <taxon>Bacteria</taxon>
        <taxon>Pseudomonadati</taxon>
        <taxon>Pseudomonadota</taxon>
        <taxon>Gammaproteobacteria</taxon>
        <taxon>Alteromonadales</taxon>
        <taxon>Idiomarinaceae</taxon>
        <taxon>Pseudidiomarina</taxon>
    </lineage>
</organism>
<dbReference type="Pfam" id="PF17272">
    <property type="entry name" value="DUF5337"/>
    <property type="match status" value="1"/>
</dbReference>
<feature type="transmembrane region" description="Helical" evidence="1">
    <location>
        <begin position="82"/>
        <end position="100"/>
    </location>
</feature>
<dbReference type="RefSeq" id="WP_126834223.1">
    <property type="nucleotide sequence ID" value="NZ_PIPT01000007.1"/>
</dbReference>
<dbReference type="OrthoDB" id="6238340at2"/>
<feature type="transmembrane region" description="Helical" evidence="1">
    <location>
        <begin position="51"/>
        <end position="70"/>
    </location>
</feature>
<protein>
    <submittedName>
        <fullName evidence="2">Zinc ribbon domain-containing protein</fullName>
    </submittedName>
</protein>
<evidence type="ECO:0000313" key="3">
    <source>
        <dbReference type="Proteomes" id="UP000286678"/>
    </source>
</evidence>
<sequence length="109" mass="12697">MGFEKCPECEDQVLDNNYSCPACGYVKPDKPKQQKHPEKSKITTKNTSRQLQIEGVIALIVAVGGLLWFYLTGEEYEQRNELNILALLMFVGGFIWYLVVRFRIWREHD</sequence>
<reference evidence="3" key="1">
    <citation type="journal article" date="2018" name="Front. Microbiol.">
        <title>Genome-Based Analysis Reveals the Taxonomy and Diversity of the Family Idiomarinaceae.</title>
        <authorList>
            <person name="Liu Y."/>
            <person name="Lai Q."/>
            <person name="Shao Z."/>
        </authorList>
    </citation>
    <scope>NUCLEOTIDE SEQUENCE [LARGE SCALE GENOMIC DNA]</scope>
    <source>
        <strain evidence="3">SW15</strain>
    </source>
</reference>
<keyword evidence="1" id="KW-1133">Transmembrane helix</keyword>
<dbReference type="AlphaFoldDB" id="A0A432XDY5"/>
<keyword evidence="1" id="KW-0472">Membrane</keyword>
<keyword evidence="1" id="KW-0812">Transmembrane</keyword>
<comment type="caution">
    <text evidence="2">The sequence shown here is derived from an EMBL/GenBank/DDBJ whole genome shotgun (WGS) entry which is preliminary data.</text>
</comment>
<name>A0A432XDY5_9GAMM</name>
<accession>A0A432XDY5</accession>
<dbReference type="EMBL" id="PIPT01000007">
    <property type="protein sequence ID" value="RUO46846.1"/>
    <property type="molecule type" value="Genomic_DNA"/>
</dbReference>
<gene>
    <name evidence="2" type="ORF">CWE21_09580</name>
</gene>
<proteinExistence type="predicted"/>
<dbReference type="InterPro" id="IPR020308">
    <property type="entry name" value="Uncharacterised_Ynq1"/>
</dbReference>
<keyword evidence="3" id="KW-1185">Reference proteome</keyword>